<accession>A0A2T1KLC9</accession>
<dbReference type="EMBL" id="PXNN01000003">
    <property type="protein sequence ID" value="PSF10442.1"/>
    <property type="molecule type" value="Genomic_DNA"/>
</dbReference>
<reference evidence="3 4" key="1">
    <citation type="submission" date="2018-03" db="EMBL/GenBank/DDBJ databases">
        <title>Marinobacter brunus sp. nov., a marine bacterium of Gamma-proteobacteria isolated from the surface seawater of the South China Sea.</title>
        <authorList>
            <person name="Cheng H."/>
            <person name="Wu Y.-H."/>
            <person name="Xamxidin M."/>
            <person name="Xu X.-W."/>
        </authorList>
    </citation>
    <scope>NUCLEOTIDE SEQUENCE [LARGE SCALE GENOMIC DNA]</scope>
    <source>
        <strain evidence="3 4">JCM 30472</strain>
    </source>
</reference>
<dbReference type="InterPro" id="IPR036691">
    <property type="entry name" value="Endo/exonu/phosph_ase_sf"/>
</dbReference>
<dbReference type="InterPro" id="IPR047971">
    <property type="entry name" value="ExeM-like"/>
</dbReference>
<feature type="domain" description="Endonuclease/exonuclease/phosphatase" evidence="2">
    <location>
        <begin position="252"/>
        <end position="543"/>
    </location>
</feature>
<gene>
    <name evidence="3" type="ORF">C7H08_00750</name>
</gene>
<dbReference type="PANTHER" id="PTHR42834:SF1">
    <property type="entry name" value="ENDONUCLEASE_EXONUCLEASE_PHOSPHATASE FAMILY PROTEIN (AFU_ORTHOLOGUE AFUA_3G09210)"/>
    <property type="match status" value="1"/>
</dbReference>
<evidence type="ECO:0000256" key="1">
    <source>
        <dbReference type="SAM" id="MobiDB-lite"/>
    </source>
</evidence>
<organism evidence="3 4">
    <name type="scientific">Marinobacter halophilus</name>
    <dbReference type="NCBI Taxonomy" id="1323740"/>
    <lineage>
        <taxon>Bacteria</taxon>
        <taxon>Pseudomonadati</taxon>
        <taxon>Pseudomonadota</taxon>
        <taxon>Gammaproteobacteria</taxon>
        <taxon>Pseudomonadales</taxon>
        <taxon>Marinobacteraceae</taxon>
        <taxon>Marinobacter</taxon>
    </lineage>
</organism>
<evidence type="ECO:0000259" key="2">
    <source>
        <dbReference type="Pfam" id="PF03372"/>
    </source>
</evidence>
<dbReference type="NCBIfam" id="NF033681">
    <property type="entry name" value="ExeM_NucH_DNase"/>
    <property type="match status" value="1"/>
</dbReference>
<dbReference type="Proteomes" id="UP000238385">
    <property type="component" value="Unassembled WGS sequence"/>
</dbReference>
<dbReference type="Gene3D" id="3.60.10.10">
    <property type="entry name" value="Endonuclease/exonuclease/phosphatase"/>
    <property type="match status" value="1"/>
</dbReference>
<keyword evidence="4" id="KW-1185">Reference proteome</keyword>
<sequence>MHQVQGSGSSSPLAGQTVTVEGVLTQDSRDRDGFNGFYLQQADAETDQNPATSEALFIYTHQSTGKPGQRLRLTGTVKEFHGLTELVNVRELTVCGNAALPHPINVSIPWTQPPESLENMRVRFTDPLTVIDHYNLTEYGELTLAANDQVTPTEYLAPGSKALRQSQRNNQHRVLLDDGQSVRNPDPIPWPPDGLEHPQTLRAGDTITGIEGVLDYRFGQWRIQPDRPPRFKRLNARPEAPARPSKDSQRLMTLNLENFFNGDGKGGGFPTARGAQHPNAFRRQSQRLVAAILQSDPDILAVTEMENDGYGPDSALAELARQLGADWSFIATPGQDGRDAIRNALLYRSDRVTPIGAAMRPDTGRFSALDRPPVAQIFRFPGSVQTVRVVVPHLKSKSCRNARSVNSDQQDGQGCFNHRRVQAANAILEWLATLPQPQTLAGTLIAGDLNSYAQEDPMQIFYTDGYISLAHHFQSCDANHCDHHSYRYQGEKGSLDYILASGTLLPYVVNAQSWNINADEPRALGYGHSAGRSVTGPWRASDHNPLITDLKLPSR</sequence>
<proteinExistence type="predicted"/>
<dbReference type="AlphaFoldDB" id="A0A2T1KLC9"/>
<dbReference type="InterPro" id="IPR005135">
    <property type="entry name" value="Endo/exonuclease/phosphatase"/>
</dbReference>
<dbReference type="GO" id="GO:0004519">
    <property type="term" value="F:endonuclease activity"/>
    <property type="evidence" value="ECO:0007669"/>
    <property type="project" value="UniProtKB-KW"/>
</dbReference>
<keyword evidence="3" id="KW-0255">Endonuclease</keyword>
<evidence type="ECO:0000313" key="4">
    <source>
        <dbReference type="Proteomes" id="UP000238385"/>
    </source>
</evidence>
<name>A0A2T1KLC9_9GAMM</name>
<dbReference type="PANTHER" id="PTHR42834">
    <property type="entry name" value="ENDONUCLEASE/EXONUCLEASE/PHOSPHATASE FAMILY PROTEIN (AFU_ORTHOLOGUE AFUA_3G09210)"/>
    <property type="match status" value="1"/>
</dbReference>
<dbReference type="Pfam" id="PF03372">
    <property type="entry name" value="Exo_endo_phos"/>
    <property type="match status" value="1"/>
</dbReference>
<keyword evidence="3" id="KW-0378">Hydrolase</keyword>
<feature type="region of interest" description="Disordered" evidence="1">
    <location>
        <begin position="227"/>
        <end position="247"/>
    </location>
</feature>
<comment type="caution">
    <text evidence="3">The sequence shown here is derived from an EMBL/GenBank/DDBJ whole genome shotgun (WGS) entry which is preliminary data.</text>
</comment>
<dbReference type="CDD" id="cd04486">
    <property type="entry name" value="YhcR_OBF_like"/>
    <property type="match status" value="1"/>
</dbReference>
<evidence type="ECO:0000313" key="3">
    <source>
        <dbReference type="EMBL" id="PSF10442.1"/>
    </source>
</evidence>
<dbReference type="OrthoDB" id="9800417at2"/>
<keyword evidence="3" id="KW-0540">Nuclease</keyword>
<protein>
    <submittedName>
        <fullName evidence="3">Endonuclease</fullName>
    </submittedName>
</protein>
<dbReference type="SUPFAM" id="SSF56219">
    <property type="entry name" value="DNase I-like"/>
    <property type="match status" value="1"/>
</dbReference>
<dbReference type="CDD" id="cd10283">
    <property type="entry name" value="MnuA_DNase1-like"/>
    <property type="match status" value="1"/>
</dbReference>